<gene>
    <name evidence="1" type="ORF">GCM10022395_35140</name>
</gene>
<reference evidence="2" key="1">
    <citation type="journal article" date="2019" name="Int. J. Syst. Evol. Microbiol.">
        <title>The Global Catalogue of Microorganisms (GCM) 10K type strain sequencing project: providing services to taxonomists for standard genome sequencing and annotation.</title>
        <authorList>
            <consortium name="The Broad Institute Genomics Platform"/>
            <consortium name="The Broad Institute Genome Sequencing Center for Infectious Disease"/>
            <person name="Wu L."/>
            <person name="Ma J."/>
        </authorList>
    </citation>
    <scope>NUCLEOTIDE SEQUENCE [LARGE SCALE GENOMIC DNA]</scope>
    <source>
        <strain evidence="2">JCM 17111</strain>
    </source>
</reference>
<dbReference type="EMBL" id="BAABCY010000099">
    <property type="protein sequence ID" value="GAA3584034.1"/>
    <property type="molecule type" value="Genomic_DNA"/>
</dbReference>
<sequence>MFNNSELEIDTEPKLILAKKQNNKSMISTVKASLYVLLLGNYSKRLKK</sequence>
<organism evidence="1 2">
    <name type="scientific">Snuella lapsa</name>
    <dbReference type="NCBI Taxonomy" id="870481"/>
    <lineage>
        <taxon>Bacteria</taxon>
        <taxon>Pseudomonadati</taxon>
        <taxon>Bacteroidota</taxon>
        <taxon>Flavobacteriia</taxon>
        <taxon>Flavobacteriales</taxon>
        <taxon>Flavobacteriaceae</taxon>
        <taxon>Snuella</taxon>
    </lineage>
</organism>
<dbReference type="Proteomes" id="UP001500954">
    <property type="component" value="Unassembled WGS sequence"/>
</dbReference>
<protein>
    <submittedName>
        <fullName evidence="1">Uncharacterized protein</fullName>
    </submittedName>
</protein>
<proteinExistence type="predicted"/>
<name>A0ABP6YI76_9FLAO</name>
<comment type="caution">
    <text evidence="1">The sequence shown here is derived from an EMBL/GenBank/DDBJ whole genome shotgun (WGS) entry which is preliminary data.</text>
</comment>
<accession>A0ABP6YI76</accession>
<keyword evidence="2" id="KW-1185">Reference proteome</keyword>
<evidence type="ECO:0000313" key="1">
    <source>
        <dbReference type="EMBL" id="GAA3584034.1"/>
    </source>
</evidence>
<evidence type="ECO:0000313" key="2">
    <source>
        <dbReference type="Proteomes" id="UP001500954"/>
    </source>
</evidence>